<protein>
    <submittedName>
        <fullName evidence="1">Uncharacterized protein</fullName>
    </submittedName>
</protein>
<dbReference type="EMBL" id="CP032509">
    <property type="protein sequence ID" value="AZN71892.1"/>
    <property type="molecule type" value="Genomic_DNA"/>
</dbReference>
<evidence type="ECO:0000313" key="2">
    <source>
        <dbReference type="Proteomes" id="UP000268192"/>
    </source>
</evidence>
<proteinExistence type="predicted"/>
<dbReference type="KEGG" id="abaw:D5400_11965"/>
<reference evidence="1 2" key="1">
    <citation type="submission" date="2018-09" db="EMBL/GenBank/DDBJ databases">
        <title>Marinorhizobium profundi gen. nov., sp. nov., isolated from a deep-sea sediment sample from the New Britain Trench and proposal of Marinorhizobiaceae fam. nov. in the order Rhizobiales of the class Alphaproteobacteria.</title>
        <authorList>
            <person name="Cao J."/>
        </authorList>
    </citation>
    <scope>NUCLEOTIDE SEQUENCE [LARGE SCALE GENOMIC DNA]</scope>
    <source>
        <strain evidence="1 2">WS11</strain>
    </source>
</reference>
<name>A0A3Q8XQM6_9HYPH</name>
<evidence type="ECO:0000313" key="1">
    <source>
        <dbReference type="EMBL" id="AZN71892.1"/>
    </source>
</evidence>
<dbReference type="AlphaFoldDB" id="A0A3Q8XQM6"/>
<organism evidence="1 2">
    <name type="scientific">Georhizobium profundi</name>
    <dbReference type="NCBI Taxonomy" id="2341112"/>
    <lineage>
        <taxon>Bacteria</taxon>
        <taxon>Pseudomonadati</taxon>
        <taxon>Pseudomonadota</taxon>
        <taxon>Alphaproteobacteria</taxon>
        <taxon>Hyphomicrobiales</taxon>
        <taxon>Rhizobiaceae</taxon>
        <taxon>Georhizobium</taxon>
    </lineage>
</organism>
<accession>A0A3Q8XQM6</accession>
<sequence>MAQISNDFLSLMSLTIETGTLPNLRVHYLKPDLWPVAPISTRARGWFEGLPDLTKRCQRRSKQMFAGGNKLTLAARSQGLRM</sequence>
<keyword evidence="2" id="KW-1185">Reference proteome</keyword>
<dbReference type="Proteomes" id="UP000268192">
    <property type="component" value="Chromosome"/>
</dbReference>
<gene>
    <name evidence="1" type="ORF">D5400_11965</name>
</gene>